<keyword evidence="11" id="KW-1185">Reference proteome</keyword>
<proteinExistence type="inferred from homology"/>
<evidence type="ECO:0000313" key="11">
    <source>
        <dbReference type="Proteomes" id="UP000622797"/>
    </source>
</evidence>
<dbReference type="OrthoDB" id="674604at2759"/>
<dbReference type="InterPro" id="IPR056884">
    <property type="entry name" value="NPHP3-like_N"/>
</dbReference>
<dbReference type="PROSITE" id="PS50082">
    <property type="entry name" value="WD_REPEATS_2"/>
    <property type="match status" value="1"/>
</dbReference>
<dbReference type="Pfam" id="PF24883">
    <property type="entry name" value="NPHP3_N"/>
    <property type="match status" value="1"/>
</dbReference>
<dbReference type="SUPFAM" id="SSF50998">
    <property type="entry name" value="Quinoprotein alcohol dehydrogenase-like"/>
    <property type="match status" value="1"/>
</dbReference>
<name>A0A8H4WVL2_9HYPO</name>
<reference evidence="10" key="1">
    <citation type="journal article" date="2020" name="BMC Genomics">
        <title>Correction to: Identification and distribution of gene clusters required for synthesis of sphingolipid metabolism inhibitors in diverse species of the filamentous fungus Fusarium.</title>
        <authorList>
            <person name="Kim H.S."/>
            <person name="Lohmar J.M."/>
            <person name="Busman M."/>
            <person name="Brown D.W."/>
            <person name="Naumann T.A."/>
            <person name="Divon H.H."/>
            <person name="Lysoe E."/>
            <person name="Uhlig S."/>
            <person name="Proctor R.H."/>
        </authorList>
    </citation>
    <scope>NUCLEOTIDE SEQUENCE</scope>
    <source>
        <strain evidence="10">NRRL 20472</strain>
    </source>
</reference>
<evidence type="ECO:0000256" key="2">
    <source>
        <dbReference type="ARBA" id="ARBA00022737"/>
    </source>
</evidence>
<dbReference type="InterPro" id="IPR027417">
    <property type="entry name" value="P-loop_NTPase"/>
</dbReference>
<sequence length="1507" mass="167523">MPDASGSTWRNLFGCCGEKAQGQVEGAEPVLMPKASSAPREEARTASLPQDQVSLRSLPARNGGVISSSLLNEPVTESTPSVQNEPATPNFRLNPHGPNDHEAALQNLWAEAITKIKASKDGNKLAEVMDAQENTQPGNDLITSDELIRRLEKEMKRVGLKGKMADTMDKVVPHLNRFAIVGDVAVSANPNPAALPWAAVRFTLLNLTAGGDIRAKVVEGTARVTILVFECSVYQRLYLDSTDTEDPKLFGRLRETIVNSFVNSLRFLGFALNRQRSSSKVATDAFKVQEFVGYMEQLAEAEKQLHEAAGLCEKHLNSKDRERLNDLYMLMADIQKASERFQSQLKDLLLLDPLAASEHIHHPPDSFCLNGTREAVLHEIHDWVNDPKGPSVCWLPGLAGTGKSTIARTISRDLKGTALAGNFFFKRGVANRGDATRMVPLIAYQLALNLPPVAEHISEALKNDPSSVTAPLAIQWSKLIIQPVSKLTANELPTTLVLVIDALDECDSESDRRWILQLITISCPMNLKVFLTSRPELDIEGYFATEEPSRHEIVLHRVKLQDIQRDIETFLKHSIEEFVSEYNRVHPAKRSQLAHGWPGNERQQWLITRSVPLFIAAATFMRMIRDHKWSLSPDRKVDFIIEKSSNVTSKYGVLYEPVLNLILSGTPDEAQNETKGGFLKVVGSIIMLADPLSTASLAGLLDVEVPEVDSQIDPLRSVLDIPADDRPIGLFHLSFRDYLLSQVAGDFRVDASKVHANLASRCMQIMRTRLKTDICGLELPGISRADIDQDTISKHIPPELWYACTYWVHHLKGSGQRVRDDDRAEGVLSFLRHSFLNWLEVLCLAEVPVNPRDMLENLQSIVEEDAGTEVLQFLHDARNFWSYFGDAMKRAPLQLYQSGIVFCPRASTAPQPLKDRRYPRWIAPPSAVDHDWMPYVQTLENHSDKLGYIAFLGNGRLASGGGKGKIQVWDPASGSYLQMHGKNDGLPTSFASWRDIKIASGSRRNSIKIWSLVDGTCLQDLQVGFEANQLAFSDDGKFLCVTSSRPRGTPEVGRIVDLTSGQCVRHFNHEGDVELSALSERGQWIARTIGKLILLSRWSAHSEPVWVELGPHSNDPETVIFSTSGTVLASVFTPMKGTSVAKVWHTETGECLHTVHIPEHSSSYPPAVTEKLLAVVLTGSRVVLVDLGTGAAFKTLRSSEIRLLTFSPDGKLLATANPIRDQIIRIWDPAAVQSSEIIDIHSGRIDSLIFMADGSTLLSESRSEVKIWDVPSGKCSETLPKSRANSLKPPFAAALYEPLFAIQVNNKIEVWRHSPLECIRTFEYGDSRYMEHRFNLAISASGERLAIGLDPSAYMRPPPSHLEVWDVKTGKVIQRLRDVCYPVSFSFDGERIVSISGTWAGRMWDSERGGQLCAWSTEPANNLLRPDQSFFDMKAIANTTIREDKQVEDLLKPYHISREGIWLMKHGEKLLWMPPDYRPSHACISGSTIAIGAESGRVLFLHLGDEG</sequence>
<evidence type="ECO:0000256" key="3">
    <source>
        <dbReference type="ARBA" id="ARBA00023054"/>
    </source>
</evidence>
<reference evidence="10" key="2">
    <citation type="submission" date="2020-05" db="EMBL/GenBank/DDBJ databases">
        <authorList>
            <person name="Kim H.-S."/>
            <person name="Proctor R.H."/>
            <person name="Brown D.W."/>
        </authorList>
    </citation>
    <scope>NUCLEOTIDE SEQUENCE</scope>
    <source>
        <strain evidence="10">NRRL 20472</strain>
    </source>
</reference>
<accession>A0A8H4WVL2</accession>
<protein>
    <recommendedName>
        <fullName evidence="5">Mitochondrial division protein 1</fullName>
    </recommendedName>
</protein>
<gene>
    <name evidence="10" type="ORF">FSARC_12645</name>
</gene>
<feature type="repeat" description="WD" evidence="7">
    <location>
        <begin position="939"/>
        <end position="979"/>
    </location>
</feature>
<dbReference type="SUPFAM" id="SSF52540">
    <property type="entry name" value="P-loop containing nucleoside triphosphate hydrolases"/>
    <property type="match status" value="1"/>
</dbReference>
<comment type="function">
    <text evidence="6">Involved in mitochondrial fission. Acts as an adapter protein required to form mitochondrial fission complexes. Formation of these complexes is required to promote constriction and fission of the mitochondrial compartment at a late step in mitochondrial division.</text>
</comment>
<evidence type="ECO:0000313" key="10">
    <source>
        <dbReference type="EMBL" id="KAF4952428.1"/>
    </source>
</evidence>
<dbReference type="Proteomes" id="UP000622797">
    <property type="component" value="Unassembled WGS sequence"/>
</dbReference>
<evidence type="ECO:0000256" key="5">
    <source>
        <dbReference type="ARBA" id="ARBA00039789"/>
    </source>
</evidence>
<comment type="similarity">
    <text evidence="4">Belongs to the WD repeat MDV1/CAF4 family.</text>
</comment>
<dbReference type="InterPro" id="IPR001680">
    <property type="entry name" value="WD40_rpt"/>
</dbReference>
<dbReference type="Gene3D" id="2.130.10.10">
    <property type="entry name" value="YVTN repeat-like/Quinoprotein amine dehydrogenase"/>
    <property type="match status" value="3"/>
</dbReference>
<dbReference type="SMART" id="SM00320">
    <property type="entry name" value="WD40"/>
    <property type="match status" value="5"/>
</dbReference>
<dbReference type="EMBL" id="JABEXW010000882">
    <property type="protein sequence ID" value="KAF4952428.1"/>
    <property type="molecule type" value="Genomic_DNA"/>
</dbReference>
<evidence type="ECO:0000256" key="1">
    <source>
        <dbReference type="ARBA" id="ARBA00022574"/>
    </source>
</evidence>
<feature type="domain" description="Nephrocystin 3-like N-terminal" evidence="9">
    <location>
        <begin position="376"/>
        <end position="534"/>
    </location>
</feature>
<dbReference type="PANTHER" id="PTHR22847">
    <property type="entry name" value="WD40 REPEAT PROTEIN"/>
    <property type="match status" value="1"/>
</dbReference>
<keyword evidence="1 7" id="KW-0853">WD repeat</keyword>
<dbReference type="Pfam" id="PF00400">
    <property type="entry name" value="WD40"/>
    <property type="match status" value="2"/>
</dbReference>
<dbReference type="GO" id="GO:1990234">
    <property type="term" value="C:transferase complex"/>
    <property type="evidence" value="ECO:0007669"/>
    <property type="project" value="UniProtKB-ARBA"/>
</dbReference>
<dbReference type="PANTHER" id="PTHR22847:SF637">
    <property type="entry name" value="WD REPEAT DOMAIN 5B"/>
    <property type="match status" value="1"/>
</dbReference>
<evidence type="ECO:0000256" key="8">
    <source>
        <dbReference type="SAM" id="MobiDB-lite"/>
    </source>
</evidence>
<evidence type="ECO:0000256" key="6">
    <source>
        <dbReference type="ARBA" id="ARBA00043913"/>
    </source>
</evidence>
<dbReference type="InterPro" id="IPR011047">
    <property type="entry name" value="Quinoprotein_ADH-like_sf"/>
</dbReference>
<dbReference type="Gene3D" id="3.40.50.300">
    <property type="entry name" value="P-loop containing nucleotide triphosphate hydrolases"/>
    <property type="match status" value="1"/>
</dbReference>
<organism evidence="10 11">
    <name type="scientific">Fusarium sarcochroum</name>
    <dbReference type="NCBI Taxonomy" id="1208366"/>
    <lineage>
        <taxon>Eukaryota</taxon>
        <taxon>Fungi</taxon>
        <taxon>Dikarya</taxon>
        <taxon>Ascomycota</taxon>
        <taxon>Pezizomycotina</taxon>
        <taxon>Sordariomycetes</taxon>
        <taxon>Hypocreomycetidae</taxon>
        <taxon>Hypocreales</taxon>
        <taxon>Nectriaceae</taxon>
        <taxon>Fusarium</taxon>
        <taxon>Fusarium lateritium species complex</taxon>
    </lineage>
</organism>
<keyword evidence="2" id="KW-0677">Repeat</keyword>
<evidence type="ECO:0000256" key="4">
    <source>
        <dbReference type="ARBA" id="ARBA00038415"/>
    </source>
</evidence>
<feature type="compositionally biased region" description="Polar residues" evidence="8">
    <location>
        <begin position="65"/>
        <end position="87"/>
    </location>
</feature>
<feature type="region of interest" description="Disordered" evidence="8">
    <location>
        <begin position="20"/>
        <end position="88"/>
    </location>
</feature>
<evidence type="ECO:0000259" key="9">
    <source>
        <dbReference type="Pfam" id="PF24883"/>
    </source>
</evidence>
<dbReference type="InterPro" id="IPR015943">
    <property type="entry name" value="WD40/YVTN_repeat-like_dom_sf"/>
</dbReference>
<keyword evidence="3" id="KW-0175">Coiled coil</keyword>
<evidence type="ECO:0000256" key="7">
    <source>
        <dbReference type="PROSITE-ProRule" id="PRU00221"/>
    </source>
</evidence>
<comment type="caution">
    <text evidence="10">The sequence shown here is derived from an EMBL/GenBank/DDBJ whole genome shotgun (WGS) entry which is preliminary data.</text>
</comment>